<dbReference type="Pfam" id="PF08543">
    <property type="entry name" value="Phos_pyr_kin"/>
    <property type="match status" value="1"/>
</dbReference>
<keyword evidence="3" id="KW-1185">Reference proteome</keyword>
<evidence type="ECO:0000313" key="3">
    <source>
        <dbReference type="Proteomes" id="UP000199400"/>
    </source>
</evidence>
<dbReference type="EMBL" id="FOMX01000009">
    <property type="protein sequence ID" value="SFE12631.1"/>
    <property type="molecule type" value="Genomic_DNA"/>
</dbReference>
<keyword evidence="2" id="KW-0418">Kinase</keyword>
<name>A0A1I1XZA5_9BACT</name>
<dbReference type="Gene3D" id="3.40.1190.20">
    <property type="match status" value="1"/>
</dbReference>
<accession>A0A1I1XZA5</accession>
<feature type="domain" description="Pyridoxamine kinase/Phosphomethylpyrimidine kinase" evidence="1">
    <location>
        <begin position="22"/>
        <end position="246"/>
    </location>
</feature>
<sequence length="268" mass="28113">MVRSVPETSSHATALWLLAGLDPTGGAGLLRDTFTAAACAPNVPVARLVTAWTRQGHGRPATSEPRPVDAVVRELRSMPSPRAIKIGLLPAGLVEAVLGEVASRRVPVVVDPVLAASDGGDLGARGDILRDCLRDMSEETWLVTPNRREAAALTGSTEDDPELVQRTADALGRAGILLKSAVDDEQRVRDIACLPGQVHVFERPRVAGPDPRGTGCALATAIACGLAQGRHMLASISAAVAWLDVARTRCVPGVDGRVHLPERAPPLT</sequence>
<dbReference type="Proteomes" id="UP000199400">
    <property type="component" value="Unassembled WGS sequence"/>
</dbReference>
<dbReference type="AlphaFoldDB" id="A0A1I1XZA5"/>
<reference evidence="3" key="1">
    <citation type="submission" date="2016-10" db="EMBL/GenBank/DDBJ databases">
        <authorList>
            <person name="Varghese N."/>
            <person name="Submissions S."/>
        </authorList>
    </citation>
    <scope>NUCLEOTIDE SEQUENCE [LARGE SCALE GENOMIC DNA]</scope>
    <source>
        <strain evidence="3">ATCC 25963</strain>
    </source>
</reference>
<gene>
    <name evidence="2" type="ORF">SAMN02745121_03069</name>
</gene>
<dbReference type="GO" id="GO:0008902">
    <property type="term" value="F:hydroxymethylpyrimidine kinase activity"/>
    <property type="evidence" value="ECO:0007669"/>
    <property type="project" value="TreeGrafter"/>
</dbReference>
<organism evidence="2 3">
    <name type="scientific">Nannocystis exedens</name>
    <dbReference type="NCBI Taxonomy" id="54"/>
    <lineage>
        <taxon>Bacteria</taxon>
        <taxon>Pseudomonadati</taxon>
        <taxon>Myxococcota</taxon>
        <taxon>Polyangia</taxon>
        <taxon>Nannocystales</taxon>
        <taxon>Nannocystaceae</taxon>
        <taxon>Nannocystis</taxon>
    </lineage>
</organism>
<dbReference type="PANTHER" id="PTHR20858">
    <property type="entry name" value="PHOSPHOMETHYLPYRIMIDINE KINASE"/>
    <property type="match status" value="1"/>
</dbReference>
<dbReference type="GO" id="GO:0008972">
    <property type="term" value="F:phosphomethylpyrimidine kinase activity"/>
    <property type="evidence" value="ECO:0007669"/>
    <property type="project" value="TreeGrafter"/>
</dbReference>
<dbReference type="SUPFAM" id="SSF53613">
    <property type="entry name" value="Ribokinase-like"/>
    <property type="match status" value="1"/>
</dbReference>
<dbReference type="GO" id="GO:0005829">
    <property type="term" value="C:cytosol"/>
    <property type="evidence" value="ECO:0007669"/>
    <property type="project" value="TreeGrafter"/>
</dbReference>
<dbReference type="OrthoDB" id="9810880at2"/>
<dbReference type="STRING" id="54.SAMN02745121_03069"/>
<evidence type="ECO:0000313" key="2">
    <source>
        <dbReference type="EMBL" id="SFE12631.1"/>
    </source>
</evidence>
<keyword evidence="2" id="KW-0808">Transferase</keyword>
<dbReference type="RefSeq" id="WP_143140537.1">
    <property type="nucleotide sequence ID" value="NZ_FOMX01000009.1"/>
</dbReference>
<proteinExistence type="predicted"/>
<protein>
    <submittedName>
        <fullName evidence="2">Hydroxymethylpyrimidine/phosphomethylpyrimidine kinase</fullName>
    </submittedName>
</protein>
<evidence type="ECO:0000259" key="1">
    <source>
        <dbReference type="Pfam" id="PF08543"/>
    </source>
</evidence>
<dbReference type="GO" id="GO:0009228">
    <property type="term" value="P:thiamine biosynthetic process"/>
    <property type="evidence" value="ECO:0007669"/>
    <property type="project" value="TreeGrafter"/>
</dbReference>
<dbReference type="GO" id="GO:0009229">
    <property type="term" value="P:thiamine diphosphate biosynthetic process"/>
    <property type="evidence" value="ECO:0007669"/>
    <property type="project" value="UniProtKB-UniPathway"/>
</dbReference>
<dbReference type="UniPathway" id="UPA00060">
    <property type="reaction ID" value="UER00138"/>
</dbReference>
<dbReference type="InterPro" id="IPR013749">
    <property type="entry name" value="PM/HMP-P_kinase-1"/>
</dbReference>
<dbReference type="PANTHER" id="PTHR20858:SF17">
    <property type="entry name" value="HYDROXYMETHYLPYRIMIDINE_PHOSPHOMETHYLPYRIMIDINE KINASE THI20-RELATED"/>
    <property type="match status" value="1"/>
</dbReference>
<dbReference type="InterPro" id="IPR029056">
    <property type="entry name" value="Ribokinase-like"/>
</dbReference>